<dbReference type="Pfam" id="PF13456">
    <property type="entry name" value="RVT_3"/>
    <property type="match status" value="1"/>
</dbReference>
<reference evidence="2 3" key="1">
    <citation type="submission" date="2024-02" db="EMBL/GenBank/DDBJ databases">
        <title>High-quality chromosome-scale genome assembly of Pensacola bahiagrass (Paspalum notatum Flugge var. saurae).</title>
        <authorList>
            <person name="Vega J.M."/>
            <person name="Podio M."/>
            <person name="Orjuela J."/>
            <person name="Siena L.A."/>
            <person name="Pessino S.C."/>
            <person name="Combes M.C."/>
            <person name="Mariac C."/>
            <person name="Albertini E."/>
            <person name="Pupilli F."/>
            <person name="Ortiz J.P.A."/>
            <person name="Leblanc O."/>
        </authorList>
    </citation>
    <scope>NUCLEOTIDE SEQUENCE [LARGE SCALE GENOMIC DNA]</scope>
    <source>
        <strain evidence="2">R1</strain>
        <tissue evidence="2">Leaf</tissue>
    </source>
</reference>
<sequence>MSCFDLTKGLCDGLSSMIGKYWWSNQDKVNKIHWIGWQKLTRSKSIEGLGFRDLYAFNMAMQARQGCHLITQTDSLCARVLRAKYFPLSDVLEARAKNGISYTWCSVLKGLHLLREVIIWRIGDGSQVNIWADPWIPRGETTRVITPRNGSLLHKVADLIDPVTGSWDYRLVRDTFLQEDADCILAIPIQEGMEDTLAWHGDPNGKFSVKSAYALVVRRNADASSSTSMQGENIWKSIWNVNVTNKIKMFLWRLAHNSHPVRANIARRGAKIDTLCPMCSRFDEDCGHLFFKCKKVKHVWRSLCLEDIRLLLTSKASALEVIESILALHEEIKIKVVLLLWCWWSARNKANQGERCSSTEEVCSSVTYHLMSMEKLQKSTSARAPSLNLKWQPPPAGSYKINCDGSYLSNSGLGGWGCIVRDHDGAFLAVEAGALTGLSSALHAETVACMKGLELAAFLGMQNVLIETDAKILKTALTSQEYDLSALGVLFKEIKSRMLSEFESRVSLYYEDKRGNTYPVFV</sequence>
<keyword evidence="3" id="KW-1185">Reference proteome</keyword>
<dbReference type="InterPro" id="IPR052929">
    <property type="entry name" value="RNase_H-like_EbsB-rel"/>
</dbReference>
<dbReference type="Proteomes" id="UP001341281">
    <property type="component" value="Chromosome 01"/>
</dbReference>
<organism evidence="2 3">
    <name type="scientific">Paspalum notatum var. saurae</name>
    <dbReference type="NCBI Taxonomy" id="547442"/>
    <lineage>
        <taxon>Eukaryota</taxon>
        <taxon>Viridiplantae</taxon>
        <taxon>Streptophyta</taxon>
        <taxon>Embryophyta</taxon>
        <taxon>Tracheophyta</taxon>
        <taxon>Spermatophyta</taxon>
        <taxon>Magnoliopsida</taxon>
        <taxon>Liliopsida</taxon>
        <taxon>Poales</taxon>
        <taxon>Poaceae</taxon>
        <taxon>PACMAD clade</taxon>
        <taxon>Panicoideae</taxon>
        <taxon>Andropogonodae</taxon>
        <taxon>Paspaleae</taxon>
        <taxon>Paspalinae</taxon>
        <taxon>Paspalum</taxon>
    </lineage>
</organism>
<dbReference type="InterPro" id="IPR026960">
    <property type="entry name" value="RVT-Znf"/>
</dbReference>
<dbReference type="Pfam" id="PF13966">
    <property type="entry name" value="zf-RVT"/>
    <property type="match status" value="1"/>
</dbReference>
<dbReference type="PANTHER" id="PTHR47074:SF11">
    <property type="entry name" value="REVERSE TRANSCRIPTASE-LIKE PROTEIN"/>
    <property type="match status" value="1"/>
</dbReference>
<evidence type="ECO:0000313" key="3">
    <source>
        <dbReference type="Proteomes" id="UP001341281"/>
    </source>
</evidence>
<dbReference type="EMBL" id="CP144745">
    <property type="protein sequence ID" value="WVZ54075.1"/>
    <property type="molecule type" value="Genomic_DNA"/>
</dbReference>
<dbReference type="PROSITE" id="PS50879">
    <property type="entry name" value="RNASE_H_1"/>
    <property type="match status" value="1"/>
</dbReference>
<dbReference type="InterPro" id="IPR036397">
    <property type="entry name" value="RNaseH_sf"/>
</dbReference>
<dbReference type="GO" id="GO:0003676">
    <property type="term" value="F:nucleic acid binding"/>
    <property type="evidence" value="ECO:0007669"/>
    <property type="project" value="InterPro"/>
</dbReference>
<proteinExistence type="predicted"/>
<feature type="domain" description="RNase H type-1" evidence="1">
    <location>
        <begin position="395"/>
        <end position="522"/>
    </location>
</feature>
<dbReference type="Gene3D" id="3.30.420.10">
    <property type="entry name" value="Ribonuclease H-like superfamily/Ribonuclease H"/>
    <property type="match status" value="1"/>
</dbReference>
<dbReference type="InterPro" id="IPR044730">
    <property type="entry name" value="RNase_H-like_dom_plant"/>
</dbReference>
<dbReference type="SUPFAM" id="SSF53098">
    <property type="entry name" value="Ribonuclease H-like"/>
    <property type="match status" value="1"/>
</dbReference>
<dbReference type="InterPro" id="IPR012337">
    <property type="entry name" value="RNaseH-like_sf"/>
</dbReference>
<dbReference type="GO" id="GO:0004523">
    <property type="term" value="F:RNA-DNA hybrid ribonuclease activity"/>
    <property type="evidence" value="ECO:0007669"/>
    <property type="project" value="InterPro"/>
</dbReference>
<dbReference type="PANTHER" id="PTHR47074">
    <property type="entry name" value="BNAC02G40300D PROTEIN"/>
    <property type="match status" value="1"/>
</dbReference>
<accession>A0AAQ3SL60</accession>
<name>A0AAQ3SL60_PASNO</name>
<evidence type="ECO:0000313" key="2">
    <source>
        <dbReference type="EMBL" id="WVZ54075.1"/>
    </source>
</evidence>
<gene>
    <name evidence="2" type="ORF">U9M48_004939</name>
</gene>
<evidence type="ECO:0000259" key="1">
    <source>
        <dbReference type="PROSITE" id="PS50879"/>
    </source>
</evidence>
<protein>
    <recommendedName>
        <fullName evidence="1">RNase H type-1 domain-containing protein</fullName>
    </recommendedName>
</protein>
<dbReference type="CDD" id="cd06222">
    <property type="entry name" value="RNase_H_like"/>
    <property type="match status" value="1"/>
</dbReference>
<dbReference type="AlphaFoldDB" id="A0AAQ3SL60"/>
<dbReference type="InterPro" id="IPR002156">
    <property type="entry name" value="RNaseH_domain"/>
</dbReference>